<dbReference type="PANTHER" id="PTHR10057:SF0">
    <property type="entry name" value="TRANSLOCATOR PROTEIN"/>
    <property type="match status" value="1"/>
</dbReference>
<dbReference type="PANTHER" id="PTHR10057">
    <property type="entry name" value="PERIPHERAL-TYPE BENZODIAZEPINE RECEPTOR"/>
    <property type="match status" value="1"/>
</dbReference>
<feature type="transmembrane region" description="Helical" evidence="6">
    <location>
        <begin position="151"/>
        <end position="173"/>
    </location>
</feature>
<dbReference type="Pfam" id="PF03073">
    <property type="entry name" value="TspO_MBR"/>
    <property type="match status" value="1"/>
</dbReference>
<comment type="subcellular location">
    <subcellularLocation>
        <location evidence="1">Membrane</location>
        <topology evidence="1">Multi-pass membrane protein</topology>
    </subcellularLocation>
</comment>
<dbReference type="GO" id="GO:0033013">
    <property type="term" value="P:tetrapyrrole metabolic process"/>
    <property type="evidence" value="ECO:0007669"/>
    <property type="project" value="UniProtKB-ARBA"/>
</dbReference>
<keyword evidence="3 6" id="KW-0812">Transmembrane</keyword>
<evidence type="ECO:0000256" key="2">
    <source>
        <dbReference type="ARBA" id="ARBA00007524"/>
    </source>
</evidence>
<dbReference type="GO" id="GO:0005741">
    <property type="term" value="C:mitochondrial outer membrane"/>
    <property type="evidence" value="ECO:0007669"/>
    <property type="project" value="TreeGrafter"/>
</dbReference>
<dbReference type="CDD" id="cd15904">
    <property type="entry name" value="TSPO_MBR"/>
    <property type="match status" value="1"/>
</dbReference>
<name>A0A9Q9AG74_9PEZI</name>
<keyword evidence="5 6" id="KW-0472">Membrane</keyword>
<evidence type="ECO:0000256" key="5">
    <source>
        <dbReference type="ARBA" id="ARBA00023136"/>
    </source>
</evidence>
<keyword evidence="8" id="KW-1185">Reference proteome</keyword>
<evidence type="ECO:0000256" key="6">
    <source>
        <dbReference type="SAM" id="Phobius"/>
    </source>
</evidence>
<feature type="transmembrane region" description="Helical" evidence="6">
    <location>
        <begin position="98"/>
        <end position="116"/>
    </location>
</feature>
<feature type="transmembrane region" description="Helical" evidence="6">
    <location>
        <begin position="58"/>
        <end position="78"/>
    </location>
</feature>
<proteinExistence type="inferred from homology"/>
<dbReference type="InterPro" id="IPR038330">
    <property type="entry name" value="TspO/MBR-related_sf"/>
</dbReference>
<dbReference type="FunFam" id="1.20.1260.100:FF:000001">
    <property type="entry name" value="translocator protein 2"/>
    <property type="match status" value="1"/>
</dbReference>
<evidence type="ECO:0000256" key="1">
    <source>
        <dbReference type="ARBA" id="ARBA00004141"/>
    </source>
</evidence>
<evidence type="ECO:0000256" key="3">
    <source>
        <dbReference type="ARBA" id="ARBA00022692"/>
    </source>
</evidence>
<feature type="transmembrane region" description="Helical" evidence="6">
    <location>
        <begin position="20"/>
        <end position="37"/>
    </location>
</feature>
<gene>
    <name evidence="7" type="ORF">Slin15195_G018190</name>
</gene>
<dbReference type="Gene3D" id="1.20.1260.100">
    <property type="entry name" value="TspO/MBR protein"/>
    <property type="match status" value="1"/>
</dbReference>
<evidence type="ECO:0000313" key="7">
    <source>
        <dbReference type="EMBL" id="USW48500.1"/>
    </source>
</evidence>
<organism evidence="7 8">
    <name type="scientific">Septoria linicola</name>
    <dbReference type="NCBI Taxonomy" id="215465"/>
    <lineage>
        <taxon>Eukaryota</taxon>
        <taxon>Fungi</taxon>
        <taxon>Dikarya</taxon>
        <taxon>Ascomycota</taxon>
        <taxon>Pezizomycotina</taxon>
        <taxon>Dothideomycetes</taxon>
        <taxon>Dothideomycetidae</taxon>
        <taxon>Mycosphaerellales</taxon>
        <taxon>Mycosphaerellaceae</taxon>
        <taxon>Septoria</taxon>
    </lineage>
</organism>
<dbReference type="InterPro" id="IPR004307">
    <property type="entry name" value="TspO_MBR"/>
</dbReference>
<evidence type="ECO:0008006" key="9">
    <source>
        <dbReference type="Google" id="ProtNLM"/>
    </source>
</evidence>
<accession>A0A9Q9AG74</accession>
<sequence>MTTHLPSLTLPSFVFESPAAAVLLPIAAGTAIGFSISPSETKKSYAALRQPPLRPPPWIFGPVWTALYGAMGYASYRAWTIGTASIDPRKVDLAKHGATLYTIQLVLNLAWTPLFFGVKKPVAASADIIALTGTVGYLAYLWGQVDETSGWLLAPYLAWLGFANYLCHGAGYLNGWDFSEKPKRT</sequence>
<feature type="transmembrane region" description="Helical" evidence="6">
    <location>
        <begin position="128"/>
        <end position="145"/>
    </location>
</feature>
<evidence type="ECO:0000256" key="4">
    <source>
        <dbReference type="ARBA" id="ARBA00022989"/>
    </source>
</evidence>
<dbReference type="Proteomes" id="UP001056384">
    <property type="component" value="Chromosome 1"/>
</dbReference>
<reference evidence="7" key="1">
    <citation type="submission" date="2022-06" db="EMBL/GenBank/DDBJ databases">
        <title>Complete genome sequences of two strains of the flax pathogen Septoria linicola.</title>
        <authorList>
            <person name="Lapalu N."/>
            <person name="Simon A."/>
            <person name="Demenou B."/>
            <person name="Paumier D."/>
            <person name="Guillot M.-P."/>
            <person name="Gout L."/>
            <person name="Valade R."/>
        </authorList>
    </citation>
    <scope>NUCLEOTIDE SEQUENCE</scope>
    <source>
        <strain evidence="7">SE15195</strain>
    </source>
</reference>
<evidence type="ECO:0000313" key="8">
    <source>
        <dbReference type="Proteomes" id="UP001056384"/>
    </source>
</evidence>
<keyword evidence="4 6" id="KW-1133">Transmembrane helix</keyword>
<dbReference type="AlphaFoldDB" id="A0A9Q9AG74"/>
<comment type="similarity">
    <text evidence="2">Belongs to the TspO/BZRP family.</text>
</comment>
<dbReference type="OrthoDB" id="8841220at2759"/>
<protein>
    <recommendedName>
        <fullName evidence="9">Translocator protein</fullName>
    </recommendedName>
</protein>
<dbReference type="EMBL" id="CP099418">
    <property type="protein sequence ID" value="USW48500.1"/>
    <property type="molecule type" value="Genomic_DNA"/>
</dbReference>